<feature type="chain" id="PRO_5031548195" description="alpha-L-rhamnosidase" evidence="4">
    <location>
        <begin position="23"/>
        <end position="1081"/>
    </location>
</feature>
<dbReference type="Pfam" id="PF17389">
    <property type="entry name" value="Bac_rhamnosid6H"/>
    <property type="match status" value="1"/>
</dbReference>
<feature type="domain" description="Alpha-L-rhamnosidase six-hairpin glycosidase" evidence="7">
    <location>
        <begin position="626"/>
        <end position="975"/>
    </location>
</feature>
<dbReference type="RefSeq" id="WP_167300583.1">
    <property type="nucleotide sequence ID" value="NZ_JAASQV010000003.1"/>
</dbReference>
<dbReference type="Gene3D" id="2.60.120.560">
    <property type="entry name" value="Exo-inulinase, domain 1"/>
    <property type="match status" value="1"/>
</dbReference>
<evidence type="ECO:0000259" key="8">
    <source>
        <dbReference type="Pfam" id="PF17390"/>
    </source>
</evidence>
<dbReference type="Pfam" id="PF17390">
    <property type="entry name" value="Bac_rhamnosid_C"/>
    <property type="match status" value="1"/>
</dbReference>
<organism evidence="9 10">
    <name type="scientific">Sphingomonas leidyi</name>
    <dbReference type="NCBI Taxonomy" id="68569"/>
    <lineage>
        <taxon>Bacteria</taxon>
        <taxon>Pseudomonadati</taxon>
        <taxon>Pseudomonadota</taxon>
        <taxon>Alphaproteobacteria</taxon>
        <taxon>Sphingomonadales</taxon>
        <taxon>Sphingomonadaceae</taxon>
        <taxon>Sphingomonas</taxon>
    </lineage>
</organism>
<dbReference type="EC" id="3.2.1.40" evidence="2"/>
<evidence type="ECO:0000259" key="6">
    <source>
        <dbReference type="Pfam" id="PF08531"/>
    </source>
</evidence>
<dbReference type="PIRSF" id="PIRSF010631">
    <property type="entry name" value="A-rhamnsds"/>
    <property type="match status" value="1"/>
</dbReference>
<evidence type="ECO:0000256" key="4">
    <source>
        <dbReference type="SAM" id="SignalP"/>
    </source>
</evidence>
<evidence type="ECO:0000313" key="9">
    <source>
        <dbReference type="EMBL" id="NIJ66209.1"/>
    </source>
</evidence>
<dbReference type="InterPro" id="IPR035398">
    <property type="entry name" value="Bac_rhamnosid_C"/>
</dbReference>
<evidence type="ECO:0000256" key="3">
    <source>
        <dbReference type="ARBA" id="ARBA00022801"/>
    </source>
</evidence>
<feature type="domain" description="Alpha-L-rhamnosidase concanavalin-like" evidence="5">
    <location>
        <begin position="519"/>
        <end position="620"/>
    </location>
</feature>
<evidence type="ECO:0000256" key="2">
    <source>
        <dbReference type="ARBA" id="ARBA00012652"/>
    </source>
</evidence>
<dbReference type="InterPro" id="IPR016007">
    <property type="entry name" value="Alpha_rhamnosid"/>
</dbReference>
<evidence type="ECO:0000256" key="1">
    <source>
        <dbReference type="ARBA" id="ARBA00001445"/>
    </source>
</evidence>
<dbReference type="PANTHER" id="PTHR33307:SF6">
    <property type="entry name" value="ALPHA-RHAMNOSIDASE (EUROFUNG)-RELATED"/>
    <property type="match status" value="1"/>
</dbReference>
<dbReference type="Gene3D" id="1.50.10.10">
    <property type="match status" value="1"/>
</dbReference>
<dbReference type="Pfam" id="PF25788">
    <property type="entry name" value="Ig_Rha78A_N"/>
    <property type="match status" value="1"/>
</dbReference>
<dbReference type="InterPro" id="IPR008928">
    <property type="entry name" value="6-hairpin_glycosidase_sf"/>
</dbReference>
<accession>A0A7X5ZWW5</accession>
<dbReference type="Pfam" id="PF08531">
    <property type="entry name" value="Bac_rhamnosid_N"/>
    <property type="match status" value="1"/>
</dbReference>
<keyword evidence="10" id="KW-1185">Reference proteome</keyword>
<name>A0A7X5ZWW5_9SPHN</name>
<evidence type="ECO:0000259" key="7">
    <source>
        <dbReference type="Pfam" id="PF17389"/>
    </source>
</evidence>
<feature type="domain" description="Bacterial alpha-L-rhamnosidase N-terminal" evidence="6">
    <location>
        <begin position="338"/>
        <end position="507"/>
    </location>
</feature>
<dbReference type="InterPro" id="IPR013783">
    <property type="entry name" value="Ig-like_fold"/>
</dbReference>
<dbReference type="InterPro" id="IPR035396">
    <property type="entry name" value="Bac_rhamnosid6H"/>
</dbReference>
<dbReference type="SUPFAM" id="SSF48208">
    <property type="entry name" value="Six-hairpin glycosidases"/>
    <property type="match status" value="1"/>
</dbReference>
<dbReference type="InterPro" id="IPR012341">
    <property type="entry name" value="6hp_glycosidase-like_sf"/>
</dbReference>
<dbReference type="PANTHER" id="PTHR33307">
    <property type="entry name" value="ALPHA-RHAMNOSIDASE (EUROFUNG)"/>
    <property type="match status" value="1"/>
</dbReference>
<dbReference type="GO" id="GO:0030596">
    <property type="term" value="F:alpha-L-rhamnosidase activity"/>
    <property type="evidence" value="ECO:0007669"/>
    <property type="project" value="UniProtKB-EC"/>
</dbReference>
<evidence type="ECO:0000259" key="5">
    <source>
        <dbReference type="Pfam" id="PF05592"/>
    </source>
</evidence>
<dbReference type="Pfam" id="PF05592">
    <property type="entry name" value="Bac_rhamnosid"/>
    <property type="match status" value="1"/>
</dbReference>
<dbReference type="InterPro" id="IPR008902">
    <property type="entry name" value="Rhamnosid_concanavalin"/>
</dbReference>
<dbReference type="Proteomes" id="UP000564677">
    <property type="component" value="Unassembled WGS sequence"/>
</dbReference>
<protein>
    <recommendedName>
        <fullName evidence="2">alpha-L-rhamnosidase</fullName>
        <ecNumber evidence="2">3.2.1.40</ecNumber>
    </recommendedName>
</protein>
<dbReference type="AlphaFoldDB" id="A0A7X5ZWW5"/>
<comment type="caution">
    <text evidence="9">The sequence shown here is derived from an EMBL/GenBank/DDBJ whole genome shotgun (WGS) entry which is preliminary data.</text>
</comment>
<feature type="domain" description="Alpha-L-rhamnosidase C-terminal" evidence="8">
    <location>
        <begin position="978"/>
        <end position="1043"/>
    </location>
</feature>
<feature type="signal peptide" evidence="4">
    <location>
        <begin position="1"/>
        <end position="22"/>
    </location>
</feature>
<dbReference type="GO" id="GO:0005975">
    <property type="term" value="P:carbohydrate metabolic process"/>
    <property type="evidence" value="ECO:0007669"/>
    <property type="project" value="InterPro"/>
</dbReference>
<comment type="catalytic activity">
    <reaction evidence="1">
        <text>Hydrolysis of terminal non-reducing alpha-L-rhamnose residues in alpha-L-rhamnosides.</text>
        <dbReference type="EC" id="3.2.1.40"/>
    </reaction>
</comment>
<reference evidence="9 10" key="1">
    <citation type="submission" date="2020-03" db="EMBL/GenBank/DDBJ databases">
        <title>Genomic Encyclopedia of Type Strains, Phase IV (KMG-IV): sequencing the most valuable type-strain genomes for metagenomic binning, comparative biology and taxonomic classification.</title>
        <authorList>
            <person name="Goeker M."/>
        </authorList>
    </citation>
    <scope>NUCLEOTIDE SEQUENCE [LARGE SCALE GENOMIC DNA]</scope>
    <source>
        <strain evidence="9 10">DSM 4733</strain>
    </source>
</reference>
<keyword evidence="9" id="KW-0326">Glycosidase</keyword>
<gene>
    <name evidence="9" type="ORF">FHR20_003182</name>
</gene>
<dbReference type="Gene3D" id="2.60.420.10">
    <property type="entry name" value="Maltose phosphorylase, domain 3"/>
    <property type="match status" value="1"/>
</dbReference>
<dbReference type="Gene3D" id="2.60.40.10">
    <property type="entry name" value="Immunoglobulins"/>
    <property type="match status" value="1"/>
</dbReference>
<dbReference type="EMBL" id="JAASQV010000003">
    <property type="protein sequence ID" value="NIJ66209.1"/>
    <property type="molecule type" value="Genomic_DNA"/>
</dbReference>
<keyword evidence="4" id="KW-0732">Signal</keyword>
<sequence>MRTLLASGTAAMALLAAMAASARDDGPAPTRLTAEYADAALGIDEPAPRLAWHSPAKRQAAYQIRVTAEGKPVWDSGKVASADNAQIPYTGPALAARTRYSWQVRTWDADGRESGWSRPGWWEMGLLAPADWAAGWIAGPARRDHDWSDLRFESDLTLTGSSVDLLFRAGAAGKTYGEAYVWTLAEEKAGPVLIARVRHYPGGSSSGVKLTELKRVPLTGITLKGVRHKVTITARGSNIATAIDGKQVDLLTDQSQPHGTIGFSSREAAGATIHAVSVTGTGSPAFATRFPANDNPFVGGTVEAQGLTVAAGVPNIDIVLPIEAPAPLVRKAFTLPAKKIAAARLYVAGAGWPRMHLNGGTVGASAMASGFTAYDKRVLYQTYDVTDRVRAGQNVLGAELGRGWYGLTDPNEWYFDQAPWHGEPALKAQLEVTFADGSRQTIASDATWRTVSGPTRNDSVHRGERYDARLLPTGWDKPGFAGKGWTAARQVEGPKGLLQAANVEPIAPVEQLAPVSLTQVKPGVWVYDFGRIFSGWTTLDVRGPRGTTVSLVASERIGDDGMVVPASGLIDAQLQTDRYTLAGSGAERWEPSFGYRGFRYVELRGYSGTPTLATLTGKVAHSAVARTGSFTSANPLLNEIDQAAIRTILNNMHGYQTDTPTYEKNGWTGDAQASAGAAARSLGIARVWTKWLNDYPDAQAPSGELPEIVPATPFYGYEGTPGWSFVWGPSTPWDVAAMILPWELYQAEGDTRILARMHAMQKRLVDYTATVFKAPDYRHDRGLSEWSAPGPLDIFATNNGGIDAITTAYFFHEADLLAKSSAVIGNTADADRYGALAADIRRAYNARYWDAANGRYRTLDDKGATKGPTQSQNILPLAFGMAPEGQAQKVADTIAADVEARGLRAGVFGTRYLLEILSDYGHADLAYRVATRTEEPSWGFWLKSGHKTMFESWGLNARSRDHHYFGSIADWMRQRLAGLRPGAPGYRIVLVRPEIPQGLASAAATMATPQGEAKAGWQVENGRLTLTATVPMNAAGEIWVPARFGMVGAVPRGATLLRQTDAATVYATGPGSFTFVTGGRK</sequence>
<proteinExistence type="predicted"/>
<dbReference type="Gene3D" id="2.60.120.260">
    <property type="entry name" value="Galactose-binding domain-like"/>
    <property type="match status" value="2"/>
</dbReference>
<evidence type="ECO:0000313" key="10">
    <source>
        <dbReference type="Proteomes" id="UP000564677"/>
    </source>
</evidence>
<dbReference type="InterPro" id="IPR013737">
    <property type="entry name" value="Bac_rhamnosid_N"/>
</dbReference>
<keyword evidence="3 9" id="KW-0378">Hydrolase</keyword>